<dbReference type="AlphaFoldDB" id="B3MMM5"/>
<dbReference type="GO" id="GO:0045893">
    <property type="term" value="P:positive regulation of DNA-templated transcription"/>
    <property type="evidence" value="ECO:0007669"/>
    <property type="project" value="TreeGrafter"/>
</dbReference>
<protein>
    <submittedName>
        <fullName evidence="2">Uncharacterized protein</fullName>
    </submittedName>
</protein>
<keyword evidence="3" id="KW-1185">Reference proteome</keyword>
<dbReference type="KEGG" id="dan:6497129"/>
<name>B3MMM5_DROAN</name>
<dbReference type="Proteomes" id="UP000007801">
    <property type="component" value="Unassembled WGS sequence"/>
</dbReference>
<dbReference type="GeneID" id="6497129"/>
<dbReference type="InParanoid" id="B3MMM5"/>
<accession>B3MMM5</accession>
<dbReference type="HOGENOM" id="CLU_869523_0_0_1"/>
<dbReference type="EMBL" id="CH902620">
    <property type="protein sequence ID" value="EDV31916.1"/>
    <property type="molecule type" value="Genomic_DNA"/>
</dbReference>
<dbReference type="InterPro" id="IPR026095">
    <property type="entry name" value="Myb/SANT-like_DNA-bd_dom_prot"/>
</dbReference>
<dbReference type="OMA" id="YYTSYEE"/>
<proteinExistence type="predicted"/>
<dbReference type="FunCoup" id="B3MMM5">
    <property type="interactions" value="119"/>
</dbReference>
<evidence type="ECO:0000313" key="3">
    <source>
        <dbReference type="Proteomes" id="UP000007801"/>
    </source>
</evidence>
<keyword evidence="1" id="KW-0175">Coiled coil</keyword>
<dbReference type="PANTHER" id="PTHR22666:SF3">
    <property type="entry name" value="MYB_SANT-LIKE DNA-BINDING DOMAIN-CONTAINING PROTEIN 1"/>
    <property type="match status" value="1"/>
</dbReference>
<dbReference type="OrthoDB" id="7919885at2759"/>
<evidence type="ECO:0000313" key="2">
    <source>
        <dbReference type="EMBL" id="EDV31916.1"/>
    </source>
</evidence>
<evidence type="ECO:0000256" key="1">
    <source>
        <dbReference type="SAM" id="Coils"/>
    </source>
</evidence>
<feature type="coiled-coil region" evidence="1">
    <location>
        <begin position="253"/>
        <end position="280"/>
    </location>
</feature>
<dbReference type="STRING" id="7217.B3MMM5"/>
<reference evidence="2 3" key="1">
    <citation type="journal article" date="2007" name="Nature">
        <title>Evolution of genes and genomes on the Drosophila phylogeny.</title>
        <authorList>
            <consortium name="Drosophila 12 Genomes Consortium"/>
            <person name="Clark A.G."/>
            <person name="Eisen M.B."/>
            <person name="Smith D.R."/>
            <person name="Bergman C.M."/>
            <person name="Oliver B."/>
            <person name="Markow T.A."/>
            <person name="Kaufman T.C."/>
            <person name="Kellis M."/>
            <person name="Gelbart W."/>
            <person name="Iyer V.N."/>
            <person name="Pollard D.A."/>
            <person name="Sackton T.B."/>
            <person name="Larracuente A.M."/>
            <person name="Singh N.D."/>
            <person name="Abad J.P."/>
            <person name="Abt D.N."/>
            <person name="Adryan B."/>
            <person name="Aguade M."/>
            <person name="Akashi H."/>
            <person name="Anderson W.W."/>
            <person name="Aquadro C.F."/>
            <person name="Ardell D.H."/>
            <person name="Arguello R."/>
            <person name="Artieri C.G."/>
            <person name="Barbash D.A."/>
            <person name="Barker D."/>
            <person name="Barsanti P."/>
            <person name="Batterham P."/>
            <person name="Batzoglou S."/>
            <person name="Begun D."/>
            <person name="Bhutkar A."/>
            <person name="Blanco E."/>
            <person name="Bosak S.A."/>
            <person name="Bradley R.K."/>
            <person name="Brand A.D."/>
            <person name="Brent M.R."/>
            <person name="Brooks A.N."/>
            <person name="Brown R.H."/>
            <person name="Butlin R.K."/>
            <person name="Caggese C."/>
            <person name="Calvi B.R."/>
            <person name="Bernardo de Carvalho A."/>
            <person name="Caspi A."/>
            <person name="Castrezana S."/>
            <person name="Celniker S.E."/>
            <person name="Chang J.L."/>
            <person name="Chapple C."/>
            <person name="Chatterji S."/>
            <person name="Chinwalla A."/>
            <person name="Civetta A."/>
            <person name="Clifton S.W."/>
            <person name="Comeron J.M."/>
            <person name="Costello J.C."/>
            <person name="Coyne J.A."/>
            <person name="Daub J."/>
            <person name="David R.G."/>
            <person name="Delcher A.L."/>
            <person name="Delehaunty K."/>
            <person name="Do C.B."/>
            <person name="Ebling H."/>
            <person name="Edwards K."/>
            <person name="Eickbush T."/>
            <person name="Evans J.D."/>
            <person name="Filipski A."/>
            <person name="Findeiss S."/>
            <person name="Freyhult E."/>
            <person name="Fulton L."/>
            <person name="Fulton R."/>
            <person name="Garcia A.C."/>
            <person name="Gardiner A."/>
            <person name="Garfield D.A."/>
            <person name="Garvin B.E."/>
            <person name="Gibson G."/>
            <person name="Gilbert D."/>
            <person name="Gnerre S."/>
            <person name="Godfrey J."/>
            <person name="Good R."/>
            <person name="Gotea V."/>
            <person name="Gravely B."/>
            <person name="Greenberg A.J."/>
            <person name="Griffiths-Jones S."/>
            <person name="Gross S."/>
            <person name="Guigo R."/>
            <person name="Gustafson E.A."/>
            <person name="Haerty W."/>
            <person name="Hahn M.W."/>
            <person name="Halligan D.L."/>
            <person name="Halpern A.L."/>
            <person name="Halter G.M."/>
            <person name="Han M.V."/>
            <person name="Heger A."/>
            <person name="Hillier L."/>
            <person name="Hinrichs A.S."/>
            <person name="Holmes I."/>
            <person name="Hoskins R.A."/>
            <person name="Hubisz M.J."/>
            <person name="Hultmark D."/>
            <person name="Huntley M.A."/>
            <person name="Jaffe D.B."/>
            <person name="Jagadeeshan S."/>
            <person name="Jeck W.R."/>
            <person name="Johnson J."/>
            <person name="Jones C.D."/>
            <person name="Jordan W.C."/>
            <person name="Karpen G.H."/>
            <person name="Kataoka E."/>
            <person name="Keightley P.D."/>
            <person name="Kheradpour P."/>
            <person name="Kirkness E.F."/>
            <person name="Koerich L.B."/>
            <person name="Kristiansen K."/>
            <person name="Kudrna D."/>
            <person name="Kulathinal R.J."/>
            <person name="Kumar S."/>
            <person name="Kwok R."/>
            <person name="Lander E."/>
            <person name="Langley C.H."/>
            <person name="Lapoint R."/>
            <person name="Lazzaro B.P."/>
            <person name="Lee S.J."/>
            <person name="Levesque L."/>
            <person name="Li R."/>
            <person name="Lin C.F."/>
            <person name="Lin M.F."/>
            <person name="Lindblad-Toh K."/>
            <person name="Llopart A."/>
            <person name="Long M."/>
            <person name="Low L."/>
            <person name="Lozovsky E."/>
            <person name="Lu J."/>
            <person name="Luo M."/>
            <person name="Machado C.A."/>
            <person name="Makalowski W."/>
            <person name="Marzo M."/>
            <person name="Matsuda M."/>
            <person name="Matzkin L."/>
            <person name="McAllister B."/>
            <person name="McBride C.S."/>
            <person name="McKernan B."/>
            <person name="McKernan K."/>
            <person name="Mendez-Lago M."/>
            <person name="Minx P."/>
            <person name="Mollenhauer M.U."/>
            <person name="Montooth K."/>
            <person name="Mount S.M."/>
            <person name="Mu X."/>
            <person name="Myers E."/>
            <person name="Negre B."/>
            <person name="Newfeld S."/>
            <person name="Nielsen R."/>
            <person name="Noor M.A."/>
            <person name="O'Grady P."/>
            <person name="Pachter L."/>
            <person name="Papaceit M."/>
            <person name="Parisi M.J."/>
            <person name="Parisi M."/>
            <person name="Parts L."/>
            <person name="Pedersen J.S."/>
            <person name="Pesole G."/>
            <person name="Phillippy A.M."/>
            <person name="Ponting C.P."/>
            <person name="Pop M."/>
            <person name="Porcelli D."/>
            <person name="Powell J.R."/>
            <person name="Prohaska S."/>
            <person name="Pruitt K."/>
            <person name="Puig M."/>
            <person name="Quesneville H."/>
            <person name="Ram K.R."/>
            <person name="Rand D."/>
            <person name="Rasmussen M.D."/>
            <person name="Reed L.K."/>
            <person name="Reenan R."/>
            <person name="Reily A."/>
            <person name="Remington K.A."/>
            <person name="Rieger T.T."/>
            <person name="Ritchie M.G."/>
            <person name="Robin C."/>
            <person name="Rogers Y.H."/>
            <person name="Rohde C."/>
            <person name="Rozas J."/>
            <person name="Rubenfield M.J."/>
            <person name="Ruiz A."/>
            <person name="Russo S."/>
            <person name="Salzberg S.L."/>
            <person name="Sanchez-Gracia A."/>
            <person name="Saranga D.J."/>
            <person name="Sato H."/>
            <person name="Schaeffer S.W."/>
            <person name="Schatz M.C."/>
            <person name="Schlenke T."/>
            <person name="Schwartz R."/>
            <person name="Segarra C."/>
            <person name="Singh R.S."/>
            <person name="Sirot L."/>
            <person name="Sirota M."/>
            <person name="Sisneros N.B."/>
            <person name="Smith C.D."/>
            <person name="Smith T.F."/>
            <person name="Spieth J."/>
            <person name="Stage D.E."/>
            <person name="Stark A."/>
            <person name="Stephan W."/>
            <person name="Strausberg R.L."/>
            <person name="Strempel S."/>
            <person name="Sturgill D."/>
            <person name="Sutton G."/>
            <person name="Sutton G.G."/>
            <person name="Tao W."/>
            <person name="Teichmann S."/>
            <person name="Tobari Y.N."/>
            <person name="Tomimura Y."/>
            <person name="Tsolas J.M."/>
            <person name="Valente V.L."/>
            <person name="Venter E."/>
            <person name="Venter J.C."/>
            <person name="Vicario S."/>
            <person name="Vieira F.G."/>
            <person name="Vilella A.J."/>
            <person name="Villasante A."/>
            <person name="Walenz B."/>
            <person name="Wang J."/>
            <person name="Wasserman M."/>
            <person name="Watts T."/>
            <person name="Wilson D."/>
            <person name="Wilson R.K."/>
            <person name="Wing R.A."/>
            <person name="Wolfner M.F."/>
            <person name="Wong A."/>
            <person name="Wong G.K."/>
            <person name="Wu C.I."/>
            <person name="Wu G."/>
            <person name="Yamamoto D."/>
            <person name="Yang H.P."/>
            <person name="Yang S.P."/>
            <person name="Yorke J.A."/>
            <person name="Yoshida K."/>
            <person name="Zdobnov E."/>
            <person name="Zhang P."/>
            <person name="Zhang Y."/>
            <person name="Zimin A.V."/>
            <person name="Baldwin J."/>
            <person name="Abdouelleil A."/>
            <person name="Abdulkadir J."/>
            <person name="Abebe A."/>
            <person name="Abera B."/>
            <person name="Abreu J."/>
            <person name="Acer S.C."/>
            <person name="Aftuck L."/>
            <person name="Alexander A."/>
            <person name="An P."/>
            <person name="Anderson E."/>
            <person name="Anderson S."/>
            <person name="Arachi H."/>
            <person name="Azer M."/>
            <person name="Bachantsang P."/>
            <person name="Barry A."/>
            <person name="Bayul T."/>
            <person name="Berlin A."/>
            <person name="Bessette D."/>
            <person name="Bloom T."/>
            <person name="Blye J."/>
            <person name="Boguslavskiy L."/>
            <person name="Bonnet C."/>
            <person name="Boukhgalter B."/>
            <person name="Bourzgui I."/>
            <person name="Brown A."/>
            <person name="Cahill P."/>
            <person name="Channer S."/>
            <person name="Cheshatsang Y."/>
            <person name="Chuda L."/>
            <person name="Citroen M."/>
            <person name="Collymore A."/>
            <person name="Cooke P."/>
            <person name="Costello M."/>
            <person name="D'Aco K."/>
            <person name="Daza R."/>
            <person name="De Haan G."/>
            <person name="DeGray S."/>
            <person name="DeMaso C."/>
            <person name="Dhargay N."/>
            <person name="Dooley K."/>
            <person name="Dooley E."/>
            <person name="Doricent M."/>
            <person name="Dorje P."/>
            <person name="Dorjee K."/>
            <person name="Dupes A."/>
            <person name="Elong R."/>
            <person name="Falk J."/>
            <person name="Farina A."/>
            <person name="Faro S."/>
            <person name="Ferguson D."/>
            <person name="Fisher S."/>
            <person name="Foley C.D."/>
            <person name="Franke A."/>
            <person name="Friedrich D."/>
            <person name="Gadbois L."/>
            <person name="Gearin G."/>
            <person name="Gearin C.R."/>
            <person name="Giannoukos G."/>
            <person name="Goode T."/>
            <person name="Graham J."/>
            <person name="Grandbois E."/>
            <person name="Grewal S."/>
            <person name="Gyaltsen K."/>
            <person name="Hafez N."/>
            <person name="Hagos B."/>
            <person name="Hall J."/>
            <person name="Henson C."/>
            <person name="Hollinger A."/>
            <person name="Honan T."/>
            <person name="Huard M.D."/>
            <person name="Hughes L."/>
            <person name="Hurhula B."/>
            <person name="Husby M.E."/>
            <person name="Kamat A."/>
            <person name="Kanga B."/>
            <person name="Kashin S."/>
            <person name="Khazanovich D."/>
            <person name="Kisner P."/>
            <person name="Lance K."/>
            <person name="Lara M."/>
            <person name="Lee W."/>
            <person name="Lennon N."/>
            <person name="Letendre F."/>
            <person name="LeVine R."/>
            <person name="Lipovsky A."/>
            <person name="Liu X."/>
            <person name="Liu J."/>
            <person name="Liu S."/>
            <person name="Lokyitsang T."/>
            <person name="Lokyitsang Y."/>
            <person name="Lubonja R."/>
            <person name="Lui A."/>
            <person name="MacDonald P."/>
            <person name="Magnisalis V."/>
            <person name="Maru K."/>
            <person name="Matthews C."/>
            <person name="McCusker W."/>
            <person name="McDonough S."/>
            <person name="Mehta T."/>
            <person name="Meldrim J."/>
            <person name="Meneus L."/>
            <person name="Mihai O."/>
            <person name="Mihalev A."/>
            <person name="Mihova T."/>
            <person name="Mittelman R."/>
            <person name="Mlenga V."/>
            <person name="Montmayeur A."/>
            <person name="Mulrain L."/>
            <person name="Navidi A."/>
            <person name="Naylor J."/>
            <person name="Negash T."/>
            <person name="Nguyen T."/>
            <person name="Nguyen N."/>
            <person name="Nicol R."/>
            <person name="Norbu C."/>
            <person name="Norbu N."/>
            <person name="Novod N."/>
            <person name="O'Neill B."/>
            <person name="Osman S."/>
            <person name="Markiewicz E."/>
            <person name="Oyono O.L."/>
            <person name="Patti C."/>
            <person name="Phunkhang P."/>
            <person name="Pierre F."/>
            <person name="Priest M."/>
            <person name="Raghuraman S."/>
            <person name="Rege F."/>
            <person name="Reyes R."/>
            <person name="Rise C."/>
            <person name="Rogov P."/>
            <person name="Ross K."/>
            <person name="Ryan E."/>
            <person name="Settipalli S."/>
            <person name="Shea T."/>
            <person name="Sherpa N."/>
            <person name="Shi L."/>
            <person name="Shih D."/>
            <person name="Sparrow T."/>
            <person name="Spaulding J."/>
            <person name="Stalker J."/>
            <person name="Stange-Thomann N."/>
            <person name="Stavropoulos S."/>
            <person name="Stone C."/>
            <person name="Strader C."/>
            <person name="Tesfaye S."/>
            <person name="Thomson T."/>
            <person name="Thoulutsang Y."/>
            <person name="Thoulutsang D."/>
            <person name="Topham K."/>
            <person name="Topping I."/>
            <person name="Tsamla T."/>
            <person name="Vassiliev H."/>
            <person name="Vo A."/>
            <person name="Wangchuk T."/>
            <person name="Wangdi T."/>
            <person name="Weiand M."/>
            <person name="Wilkinson J."/>
            <person name="Wilson A."/>
            <person name="Yadav S."/>
            <person name="Young G."/>
            <person name="Yu Q."/>
            <person name="Zembek L."/>
            <person name="Zhong D."/>
            <person name="Zimmer A."/>
            <person name="Zwirko Z."/>
            <person name="Jaffe D.B."/>
            <person name="Alvarez P."/>
            <person name="Brockman W."/>
            <person name="Butler J."/>
            <person name="Chin C."/>
            <person name="Gnerre S."/>
            <person name="Grabherr M."/>
            <person name="Kleber M."/>
            <person name="Mauceli E."/>
            <person name="MacCallum I."/>
        </authorList>
    </citation>
    <scope>NUCLEOTIDE SEQUENCE [LARGE SCALE GENOMIC DNA]</scope>
    <source>
        <strain evidence="3">Tucson 14024-0371.13</strain>
    </source>
</reference>
<gene>
    <name evidence="2" type="primary">Dana\GF14301</name>
    <name evidence="2" type="synonym">dana_GLEANR_15063</name>
    <name evidence="2" type="ORF">GF14301</name>
</gene>
<dbReference type="eggNOG" id="ENOG502T9XM">
    <property type="taxonomic scope" value="Eukaryota"/>
</dbReference>
<sequence>MIGHKHLRLRYYTSLEEAMLVRLWREHLHDIPSYSENLPIFRDIAFGLQRVGIKLNKQEVRRRLNSYRNKYLSERSRADSNPEYKSDWRLYPLVDSLFNPRRPSTVECNSRNVVEAAAARARNDLPALPPLLYTSTAQVKFERQPDGCAFLEPLNFTPILKTEPPNVPCDLVKTEAKPTELELATAVSGYPPPSFESTIRRAPLAPANHQLAAAAVEIPATPVTANGLTEAAKRRRGRRSIMPRTGQITMAMIEVLRKENQSLEEDNNTNRLLLEQKEKQFLMIQQSVMAYLEHQEVMLSQLLPRNIKKS</sequence>
<organism evidence="2 3">
    <name type="scientific">Drosophila ananassae</name>
    <name type="common">Fruit fly</name>
    <dbReference type="NCBI Taxonomy" id="7217"/>
    <lineage>
        <taxon>Eukaryota</taxon>
        <taxon>Metazoa</taxon>
        <taxon>Ecdysozoa</taxon>
        <taxon>Arthropoda</taxon>
        <taxon>Hexapoda</taxon>
        <taxon>Insecta</taxon>
        <taxon>Pterygota</taxon>
        <taxon>Neoptera</taxon>
        <taxon>Endopterygota</taxon>
        <taxon>Diptera</taxon>
        <taxon>Brachycera</taxon>
        <taxon>Muscomorpha</taxon>
        <taxon>Ephydroidea</taxon>
        <taxon>Drosophilidae</taxon>
        <taxon>Drosophila</taxon>
        <taxon>Sophophora</taxon>
    </lineage>
</organism>
<dbReference type="GO" id="GO:0016604">
    <property type="term" value="C:nuclear body"/>
    <property type="evidence" value="ECO:0007669"/>
    <property type="project" value="TreeGrafter"/>
</dbReference>
<dbReference type="PANTHER" id="PTHR22666">
    <property type="entry name" value="MYB_SANT-LIKE DNA-BINDING DOMAIN-CONTAINING PROTEIN 1"/>
    <property type="match status" value="1"/>
</dbReference>
<dbReference type="PhylomeDB" id="B3MMM5"/>